<dbReference type="Proteomes" id="UP000887565">
    <property type="component" value="Unplaced"/>
</dbReference>
<feature type="domain" description="RNA helicase aquarius insertion" evidence="4">
    <location>
        <begin position="707"/>
        <end position="796"/>
    </location>
</feature>
<dbReference type="GO" id="GO:0004386">
    <property type="term" value="F:helicase activity"/>
    <property type="evidence" value="ECO:0007669"/>
    <property type="project" value="InterPro"/>
</dbReference>
<dbReference type="SUPFAM" id="SSF52540">
    <property type="entry name" value="P-loop containing nucleoside triphosphate hydrolases"/>
    <property type="match status" value="1"/>
</dbReference>
<proteinExistence type="predicted"/>
<dbReference type="Pfam" id="PF13086">
    <property type="entry name" value="AAA_11"/>
    <property type="match status" value="1"/>
</dbReference>
<keyword evidence="5" id="KW-1185">Reference proteome</keyword>
<name>A0A915IU13_ROMCU</name>
<evidence type="ECO:0000259" key="2">
    <source>
        <dbReference type="Pfam" id="PF16399"/>
    </source>
</evidence>
<dbReference type="WBParaSite" id="nRc.2.0.1.t17312-RA">
    <property type="protein sequence ID" value="nRc.2.0.1.t17312-RA"/>
    <property type="gene ID" value="nRc.2.0.1.g17312"/>
</dbReference>
<dbReference type="InterPro" id="IPR027417">
    <property type="entry name" value="P-loop_NTPase"/>
</dbReference>
<dbReference type="PANTHER" id="PTHR10887">
    <property type="entry name" value="DNA2/NAM7 HELICASE FAMILY"/>
    <property type="match status" value="1"/>
</dbReference>
<dbReference type="GO" id="GO:0071013">
    <property type="term" value="C:catalytic step 2 spliceosome"/>
    <property type="evidence" value="ECO:0007669"/>
    <property type="project" value="TreeGrafter"/>
</dbReference>
<evidence type="ECO:0000259" key="4">
    <source>
        <dbReference type="Pfam" id="PF21144"/>
    </source>
</evidence>
<dbReference type="AlphaFoldDB" id="A0A915IU13"/>
<dbReference type="GO" id="GO:0003729">
    <property type="term" value="F:mRNA binding"/>
    <property type="evidence" value="ECO:0007669"/>
    <property type="project" value="TreeGrafter"/>
</dbReference>
<evidence type="ECO:0000259" key="1">
    <source>
        <dbReference type="Pfam" id="PF13086"/>
    </source>
</evidence>
<evidence type="ECO:0000313" key="6">
    <source>
        <dbReference type="WBParaSite" id="nRc.2.0.1.t17312-RA"/>
    </source>
</evidence>
<dbReference type="Pfam" id="PF21144">
    <property type="entry name" value="Aquarius_N_3rd"/>
    <property type="match status" value="1"/>
</dbReference>
<dbReference type="InterPro" id="IPR048966">
    <property type="entry name" value="Aquarius_b-barrel"/>
</dbReference>
<sequence>MPDTMSKKPGNIPTVNQIAHDRITQVAAEYWAPYTQDHKPFDANVVAEIYNYELVSGNFSSRRIMLLEFSQYLEYFLWPNYDVQNSSVEHVLSIVVMINEKFRERVPAWNVFKKFPEKFAGFFKRVTEACFLTRKELSVQERTFLIVFLINCVGSVEVDLVRSQLQKFIGFPIWTNLLETNPRMKKFWNALQKADAKLTPSQLNDAKFERQFLYKLIEDFCRVLHRIPAEGEIDPDNIKYCERFLEFLIDIESLLPTRRFFNTLMNANHVICKCRMSNLVTNEERRLNEGKLFNQLLEILEFYARFEIDDNKGEALKDEDVIRIHYNEIANLQKVVLKSFKEDLKEFYLSNVSSLDTKNSLLKNFSDLKQETLYRLCEELYLVSPAEGNFEMTKGYSKPLLLEILVYKFQRRLRQLDILNEMPLYPTEDVVWDENLVPTQYYNGEGCLALNKLNLQFLTIYDYLLRNFRLFRLESTYEIRQDIEDAVFRMKPWRHEQSEKEVVYGGWARMALPIANFNIVEVLKPNIGERSPASVRADIIITLNTRSDIRAEWEALRKHDVCFLITIRPKILVGQKIDVRQPLLDQIDVVCVRGCEIEGMLGPDGKVIEEFSFEKRPQLTGNSRTFRVWLDCNQYRLDMEKTVQGHDDVYENFNLIIRRKPKENNFKAVLDTIRQLMNTECVVPDWLHDILLGYGDPAAAHYSKMPNAIADLDFNDTFLDADHVKESFLDFQVTFKADNVPCQPPFKLHFSPELIDEEEEEKKEKTTDEKMDDDATKKREIIVETYSVPSRGPYPYLKPRTNAIRFTPTQIEAIKSGMQPGLTMVVGPPGTGKTDVAVQIISNIYHNWPEQRTLIITHSNQALNQLFEKIMNLDIDERHLLRLGYGEEMLETEKDFSRYGRVNYVLAKRLELLKEVERMQVSLGVKGDVAYTCETAQHFYLYQIYARWEDFLNKVRTAKTSGKEDVNFIAENFPFNEFFSNAPQPLFHKITFDKDLEIAMGCWRHLTRIFKELDEFRAFELLRSGRDRTEYLLVKEAKIIAMTCTHAALRRRDLVELGF</sequence>
<evidence type="ECO:0000259" key="3">
    <source>
        <dbReference type="Pfam" id="PF21143"/>
    </source>
</evidence>
<feature type="domain" description="RNA helicase aquarius beta-barrel" evidence="3">
    <location>
        <begin position="494"/>
        <end position="659"/>
    </location>
</feature>
<feature type="domain" description="RNA helicase aquarius N-terminal" evidence="2">
    <location>
        <begin position="22"/>
        <end position="412"/>
    </location>
</feature>
<dbReference type="Pfam" id="PF16399">
    <property type="entry name" value="Aquarius_N_1st"/>
    <property type="match status" value="1"/>
</dbReference>
<dbReference type="InterPro" id="IPR032174">
    <property type="entry name" value="Aquarius_N"/>
</dbReference>
<dbReference type="InterPro" id="IPR048967">
    <property type="entry name" value="Aquarius_insert"/>
</dbReference>
<dbReference type="Pfam" id="PF21143">
    <property type="entry name" value="Aquarius_N_2nd"/>
    <property type="match status" value="1"/>
</dbReference>
<accession>A0A915IU13</accession>
<reference evidence="6" key="1">
    <citation type="submission" date="2022-11" db="UniProtKB">
        <authorList>
            <consortium name="WormBaseParasite"/>
        </authorList>
    </citation>
    <scope>IDENTIFICATION</scope>
</reference>
<dbReference type="PANTHER" id="PTHR10887:SF5">
    <property type="entry name" value="RNA HELICASE AQUARIUS"/>
    <property type="match status" value="1"/>
</dbReference>
<feature type="domain" description="DNA2/NAM7 helicase helicase" evidence="1">
    <location>
        <begin position="808"/>
        <end position="1048"/>
    </location>
</feature>
<dbReference type="InterPro" id="IPR041677">
    <property type="entry name" value="DNA2/NAM7_AAA_11"/>
</dbReference>
<organism evidence="5 6">
    <name type="scientific">Romanomermis culicivorax</name>
    <name type="common">Nematode worm</name>
    <dbReference type="NCBI Taxonomy" id="13658"/>
    <lineage>
        <taxon>Eukaryota</taxon>
        <taxon>Metazoa</taxon>
        <taxon>Ecdysozoa</taxon>
        <taxon>Nematoda</taxon>
        <taxon>Enoplea</taxon>
        <taxon>Dorylaimia</taxon>
        <taxon>Mermithida</taxon>
        <taxon>Mermithoidea</taxon>
        <taxon>Mermithidae</taxon>
        <taxon>Romanomermis</taxon>
    </lineage>
</organism>
<dbReference type="Gene3D" id="3.40.50.300">
    <property type="entry name" value="P-loop containing nucleotide triphosphate hydrolases"/>
    <property type="match status" value="1"/>
</dbReference>
<evidence type="ECO:0000313" key="5">
    <source>
        <dbReference type="Proteomes" id="UP000887565"/>
    </source>
</evidence>
<dbReference type="InterPro" id="IPR045055">
    <property type="entry name" value="DNA2/NAM7-like"/>
</dbReference>
<protein>
    <submittedName>
        <fullName evidence="6">Intron-binding protein aquarius</fullName>
    </submittedName>
</protein>
<dbReference type="OMA" id="YRVWLDC"/>